<dbReference type="PANTHER" id="PTHR32060:SF22">
    <property type="entry name" value="CARBOXYL-TERMINAL-PROCESSING PEPTIDASE 3, CHLOROPLASTIC"/>
    <property type="match status" value="1"/>
</dbReference>
<dbReference type="EMBL" id="WBVO01000005">
    <property type="protein sequence ID" value="KAB2810070.1"/>
    <property type="molecule type" value="Genomic_DNA"/>
</dbReference>
<feature type="chain" id="PRO_5026862676" description="PDZ domain-containing protein" evidence="5">
    <location>
        <begin position="30"/>
        <end position="676"/>
    </location>
</feature>
<keyword evidence="5" id="KW-0732">Signal</keyword>
<protein>
    <recommendedName>
        <fullName evidence="6">PDZ domain-containing protein</fullName>
    </recommendedName>
</protein>
<evidence type="ECO:0000256" key="4">
    <source>
        <dbReference type="ARBA" id="ARBA00022825"/>
    </source>
</evidence>
<dbReference type="PROSITE" id="PS50106">
    <property type="entry name" value="PDZ"/>
    <property type="match status" value="1"/>
</dbReference>
<dbReference type="InterPro" id="IPR036034">
    <property type="entry name" value="PDZ_sf"/>
</dbReference>
<dbReference type="GO" id="GO:0007165">
    <property type="term" value="P:signal transduction"/>
    <property type="evidence" value="ECO:0007669"/>
    <property type="project" value="TreeGrafter"/>
</dbReference>
<evidence type="ECO:0000256" key="5">
    <source>
        <dbReference type="SAM" id="SignalP"/>
    </source>
</evidence>
<evidence type="ECO:0000256" key="1">
    <source>
        <dbReference type="ARBA" id="ARBA00009179"/>
    </source>
</evidence>
<feature type="signal peptide" evidence="5">
    <location>
        <begin position="1"/>
        <end position="29"/>
    </location>
</feature>
<dbReference type="GO" id="GO:0030288">
    <property type="term" value="C:outer membrane-bounded periplasmic space"/>
    <property type="evidence" value="ECO:0007669"/>
    <property type="project" value="TreeGrafter"/>
</dbReference>
<proteinExistence type="inferred from homology"/>
<dbReference type="OrthoDB" id="9812068at2"/>
<dbReference type="InterPro" id="IPR040573">
    <property type="entry name" value="TSP_N"/>
</dbReference>
<evidence type="ECO:0000259" key="6">
    <source>
        <dbReference type="PROSITE" id="PS50106"/>
    </source>
</evidence>
<dbReference type="InterPro" id="IPR005151">
    <property type="entry name" value="Tail-specific_protease"/>
</dbReference>
<dbReference type="InterPro" id="IPR001478">
    <property type="entry name" value="PDZ"/>
</dbReference>
<dbReference type="CDD" id="cd07560">
    <property type="entry name" value="Peptidase_S41_CPP"/>
    <property type="match status" value="1"/>
</dbReference>
<dbReference type="AlphaFoldDB" id="A0A6N6RG04"/>
<dbReference type="Pfam" id="PF03572">
    <property type="entry name" value="Peptidase_S41"/>
    <property type="match status" value="1"/>
</dbReference>
<dbReference type="SMART" id="SM00245">
    <property type="entry name" value="TSPc"/>
    <property type="match status" value="1"/>
</dbReference>
<dbReference type="Pfam" id="PF17804">
    <property type="entry name" value="TSP_NTD"/>
    <property type="match status" value="1"/>
</dbReference>
<dbReference type="GO" id="GO:0006508">
    <property type="term" value="P:proteolysis"/>
    <property type="evidence" value="ECO:0007669"/>
    <property type="project" value="UniProtKB-KW"/>
</dbReference>
<dbReference type="PANTHER" id="PTHR32060">
    <property type="entry name" value="TAIL-SPECIFIC PROTEASE"/>
    <property type="match status" value="1"/>
</dbReference>
<evidence type="ECO:0000256" key="3">
    <source>
        <dbReference type="ARBA" id="ARBA00022801"/>
    </source>
</evidence>
<keyword evidence="2" id="KW-0645">Protease</keyword>
<name>A0A6N6RG04_9FLAO</name>
<evidence type="ECO:0000313" key="7">
    <source>
        <dbReference type="EMBL" id="KAB2810070.1"/>
    </source>
</evidence>
<comment type="similarity">
    <text evidence="1">Belongs to the peptidase S41A family.</text>
</comment>
<organism evidence="7 8">
    <name type="scientific">Phaeocystidibacter luteus</name>
    <dbReference type="NCBI Taxonomy" id="911197"/>
    <lineage>
        <taxon>Bacteria</taxon>
        <taxon>Pseudomonadati</taxon>
        <taxon>Bacteroidota</taxon>
        <taxon>Flavobacteriia</taxon>
        <taxon>Flavobacteriales</taxon>
        <taxon>Phaeocystidibacteraceae</taxon>
        <taxon>Phaeocystidibacter</taxon>
    </lineage>
</organism>
<evidence type="ECO:0000256" key="2">
    <source>
        <dbReference type="ARBA" id="ARBA00022670"/>
    </source>
</evidence>
<dbReference type="RefSeq" id="WP_151667214.1">
    <property type="nucleotide sequence ID" value="NZ_WBVO01000005.1"/>
</dbReference>
<sequence length="676" mass="75929">MLPRFASLKILFFSALSVLSTLGFSQALSTCDKADLILQMASDFHVNPRPVDSTLSRLTFNSFMESINSRESFLTAEDVAQLNKYKFTAALNGDEGCKLIQDASTIYANRLAALKNLLGELGEAELDFTTDESFNYPTSVMSEEEWTSYWKKTFQIRVLFTAFAQRDSGSTETPSKAEFGAYQKKVSESVICRMEDDVNHFENIESYIANKYLNALSQAFDPHTSFFTQESMKEFEMSLSRDAKSYGLNVYRNSNGDIEVYDIIPGSPAWRSNEINIGDIIVKVESSNESFDDFSCLPMSEVNRIIETGSSESGTFTFRKPSGEEIEVFLRKEVVEVKENTVQTFILDGDAKIGYIYLPSFYMGGADSYSPEGCARDVSLSLIRLKREGIDGLIFDLRNNGGGSMYEALRMAGIFVDYGALSIESAGEPPYQTLKDMDRGIIFDKPMVVMVNTFSASASELFAAALQDRNRAIIVGSQTYGKATIQQVLPLLDYRNGDTTIVPDNFIKLTLGAFYRVTGESHQAVGITPDILLPEFDDYSEYREDHYASVLDCPTINKKTYYFPSDPLPIARLKELSEGRLRASADWQQVGNHDEEENTSVPLGYAQFVALFEEVESLEIPFKDLSDNLPYSIDIPDFVLEINQEENERIKENLSEDPHIAESFLILNDYLQLISQ</sequence>
<keyword evidence="3" id="KW-0378">Hydrolase</keyword>
<dbReference type="GO" id="GO:0008236">
    <property type="term" value="F:serine-type peptidase activity"/>
    <property type="evidence" value="ECO:0007669"/>
    <property type="project" value="UniProtKB-KW"/>
</dbReference>
<dbReference type="InterPro" id="IPR004447">
    <property type="entry name" value="Peptidase_S41A"/>
</dbReference>
<dbReference type="InterPro" id="IPR029045">
    <property type="entry name" value="ClpP/crotonase-like_dom_sf"/>
</dbReference>
<keyword evidence="8" id="KW-1185">Reference proteome</keyword>
<accession>A0A6N6RG04</accession>
<comment type="caution">
    <text evidence="7">The sequence shown here is derived from an EMBL/GenBank/DDBJ whole genome shotgun (WGS) entry which is preliminary data.</text>
</comment>
<reference evidence="7 8" key="1">
    <citation type="submission" date="2019-09" db="EMBL/GenBank/DDBJ databases">
        <title>Genomes of family Cryomorphaceae.</title>
        <authorList>
            <person name="Bowman J.P."/>
        </authorList>
    </citation>
    <scope>NUCLEOTIDE SEQUENCE [LARGE SCALE GENOMIC DNA]</scope>
    <source>
        <strain evidence="7 8">LMG 25704</strain>
    </source>
</reference>
<dbReference type="Proteomes" id="UP000468650">
    <property type="component" value="Unassembled WGS sequence"/>
</dbReference>
<feature type="domain" description="PDZ" evidence="6">
    <location>
        <begin position="236"/>
        <end position="307"/>
    </location>
</feature>
<dbReference type="GO" id="GO:0004175">
    <property type="term" value="F:endopeptidase activity"/>
    <property type="evidence" value="ECO:0007669"/>
    <property type="project" value="TreeGrafter"/>
</dbReference>
<gene>
    <name evidence="7" type="ORF">F8C67_07485</name>
</gene>
<dbReference type="Gene3D" id="2.30.42.10">
    <property type="match status" value="1"/>
</dbReference>
<dbReference type="Gene3D" id="3.90.226.10">
    <property type="entry name" value="2-enoyl-CoA Hydratase, Chain A, domain 1"/>
    <property type="match status" value="1"/>
</dbReference>
<dbReference type="SUPFAM" id="SSF52096">
    <property type="entry name" value="ClpP/crotonase"/>
    <property type="match status" value="1"/>
</dbReference>
<evidence type="ECO:0000313" key="8">
    <source>
        <dbReference type="Proteomes" id="UP000468650"/>
    </source>
</evidence>
<keyword evidence="4" id="KW-0720">Serine protease</keyword>